<proteinExistence type="predicted"/>
<dbReference type="SUPFAM" id="SSF52047">
    <property type="entry name" value="RNI-like"/>
    <property type="match status" value="1"/>
</dbReference>
<accession>A0A226DJI5</accession>
<dbReference type="EMBL" id="LNIX01000018">
    <property type="protein sequence ID" value="OXA45280.1"/>
    <property type="molecule type" value="Genomic_DNA"/>
</dbReference>
<dbReference type="InterPro" id="IPR032675">
    <property type="entry name" value="LRR_dom_sf"/>
</dbReference>
<name>A0A226DJI5_FOLCA</name>
<organism evidence="1 2">
    <name type="scientific">Folsomia candida</name>
    <name type="common">Springtail</name>
    <dbReference type="NCBI Taxonomy" id="158441"/>
    <lineage>
        <taxon>Eukaryota</taxon>
        <taxon>Metazoa</taxon>
        <taxon>Ecdysozoa</taxon>
        <taxon>Arthropoda</taxon>
        <taxon>Hexapoda</taxon>
        <taxon>Collembola</taxon>
        <taxon>Entomobryomorpha</taxon>
        <taxon>Isotomoidea</taxon>
        <taxon>Isotomidae</taxon>
        <taxon>Proisotominae</taxon>
        <taxon>Folsomia</taxon>
    </lineage>
</organism>
<dbReference type="Proteomes" id="UP000198287">
    <property type="component" value="Unassembled WGS sequence"/>
</dbReference>
<sequence>MKLRSSSSTLQGTLSTIAPCNSFNDNSAMSKALQNPLVLDVIFAQLDLSDLKVIRLVCREWGDVGAGLLGKRTVLNVNQLIRYDGSKLYQATPVHDTLLRSVIIRDEFDPSIPARRTDDVITQVFSSNVSQVTREVAFHVTLKKYATAFLNGLRSLKETSHIQHITILIRSRNRNLDKCRLQALRKLPIQHDLTSLKFQIHPRMRYWGSGIHSFQPLLQVLIDVSPSLTSLDVTASLCPSLEGCKSLKVLKFSFSNCNSFACPGFKLTTVTTMLTPVKDSLIELELSYADIHGNDSNSQGRNLDAPIMSNLTTLTLDAPYEYLIPDFFDVQHLPKLKNLSLRNQEIGGLTGLSIHLNLWKRHPGVESLSLKTHGYCMTGDKYGEQIVGLFPTVKKLELMLNPCENCVKELMESLQLWDLEEAKLVVRCENAASGVVGILRNMARCKSAKSVHFERTGIKQADFSASTEDIILLSRGFKHVEISGVVVQEIVEVYRPFFEANGAPVDFRGGVYRN</sequence>
<gene>
    <name evidence="1" type="ORF">Fcan01_20068</name>
</gene>
<keyword evidence="2" id="KW-1185">Reference proteome</keyword>
<protein>
    <recommendedName>
        <fullName evidence="3">F-box domain-containing protein</fullName>
    </recommendedName>
</protein>
<dbReference type="AlphaFoldDB" id="A0A226DJI5"/>
<comment type="caution">
    <text evidence="1">The sequence shown here is derived from an EMBL/GenBank/DDBJ whole genome shotgun (WGS) entry which is preliminary data.</text>
</comment>
<evidence type="ECO:0000313" key="1">
    <source>
        <dbReference type="EMBL" id="OXA45280.1"/>
    </source>
</evidence>
<dbReference type="Gene3D" id="3.80.10.10">
    <property type="entry name" value="Ribonuclease Inhibitor"/>
    <property type="match status" value="1"/>
</dbReference>
<reference evidence="1 2" key="1">
    <citation type="submission" date="2015-12" db="EMBL/GenBank/DDBJ databases">
        <title>The genome of Folsomia candida.</title>
        <authorList>
            <person name="Faddeeva A."/>
            <person name="Derks M.F."/>
            <person name="Anvar Y."/>
            <person name="Smit S."/>
            <person name="Van Straalen N."/>
            <person name="Roelofs D."/>
        </authorList>
    </citation>
    <scope>NUCLEOTIDE SEQUENCE [LARGE SCALE GENOMIC DNA]</scope>
    <source>
        <strain evidence="1 2">VU population</strain>
        <tissue evidence="1">Whole body</tissue>
    </source>
</reference>
<evidence type="ECO:0008006" key="3">
    <source>
        <dbReference type="Google" id="ProtNLM"/>
    </source>
</evidence>
<evidence type="ECO:0000313" key="2">
    <source>
        <dbReference type="Proteomes" id="UP000198287"/>
    </source>
</evidence>